<protein>
    <submittedName>
        <fullName evidence="10">Biotin transporter BioY</fullName>
    </submittedName>
</protein>
<feature type="region of interest" description="Disordered" evidence="8">
    <location>
        <begin position="193"/>
        <end position="231"/>
    </location>
</feature>
<feature type="compositionally biased region" description="Acidic residues" evidence="8">
    <location>
        <begin position="214"/>
        <end position="223"/>
    </location>
</feature>
<keyword evidence="6 9" id="KW-1133">Transmembrane helix</keyword>
<evidence type="ECO:0000256" key="8">
    <source>
        <dbReference type="SAM" id="MobiDB-lite"/>
    </source>
</evidence>
<keyword evidence="11" id="KW-1185">Reference proteome</keyword>
<evidence type="ECO:0000256" key="4">
    <source>
        <dbReference type="ARBA" id="ARBA00022475"/>
    </source>
</evidence>
<feature type="transmembrane region" description="Helical" evidence="9">
    <location>
        <begin position="68"/>
        <end position="85"/>
    </location>
</feature>
<keyword evidence="4" id="KW-1003">Cell membrane</keyword>
<dbReference type="Gene3D" id="1.10.1760.20">
    <property type="match status" value="1"/>
</dbReference>
<reference evidence="10" key="1">
    <citation type="submission" date="2022-06" db="EMBL/GenBank/DDBJ databases">
        <authorList>
            <person name="Ping M."/>
        </authorList>
    </citation>
    <scope>NUCLEOTIDE SEQUENCE</scope>
    <source>
        <strain evidence="10">JCM11759T</strain>
    </source>
</reference>
<evidence type="ECO:0000313" key="10">
    <source>
        <dbReference type="EMBL" id="USY21695.1"/>
    </source>
</evidence>
<dbReference type="RefSeq" id="WP_254420538.1">
    <property type="nucleotide sequence ID" value="NZ_BAAAJB010000048.1"/>
</dbReference>
<dbReference type="PANTHER" id="PTHR34295">
    <property type="entry name" value="BIOTIN TRANSPORTER BIOY"/>
    <property type="match status" value="1"/>
</dbReference>
<feature type="transmembrane region" description="Helical" evidence="9">
    <location>
        <begin position="91"/>
        <end position="115"/>
    </location>
</feature>
<keyword evidence="5 9" id="KW-0812">Transmembrane</keyword>
<evidence type="ECO:0000256" key="7">
    <source>
        <dbReference type="ARBA" id="ARBA00023136"/>
    </source>
</evidence>
<proteinExistence type="inferred from homology"/>
<sequence length="231" mass="23738">MPTTVTAHVRYRGLTSRDLALVAVFAALIAALSVTVAIPIPFSPVPITLQTLGIMLAPSLLGWKRGSLAVATFLALGLAGLPLFAGGRGGLAVLAGPSAGFIVSWIFAALVIGLLTDLMVRKGRYSFWQGLVINALGGIIVIYAIGVPWMAVVLGDAVLASLLSMAVFLPGDIVKAVVTAAIASAVFRAYPIPPAGRPVADESADAAEARDADTAADDTTEDTDSSREKKA</sequence>
<comment type="subcellular location">
    <subcellularLocation>
        <location evidence="1">Cell membrane</location>
        <topology evidence="1">Multi-pass membrane protein</topology>
    </subcellularLocation>
</comment>
<keyword evidence="3" id="KW-0813">Transport</keyword>
<evidence type="ECO:0000256" key="1">
    <source>
        <dbReference type="ARBA" id="ARBA00004651"/>
    </source>
</evidence>
<evidence type="ECO:0000256" key="2">
    <source>
        <dbReference type="ARBA" id="ARBA00010692"/>
    </source>
</evidence>
<feature type="transmembrane region" description="Helical" evidence="9">
    <location>
        <begin position="157"/>
        <end position="187"/>
    </location>
</feature>
<accession>A0ABY5DF99</accession>
<dbReference type="InterPro" id="IPR003784">
    <property type="entry name" value="BioY"/>
</dbReference>
<comment type="similarity">
    <text evidence="2">Belongs to the BioY family.</text>
</comment>
<keyword evidence="7 9" id="KW-0472">Membrane</keyword>
<evidence type="ECO:0000256" key="9">
    <source>
        <dbReference type="SAM" id="Phobius"/>
    </source>
</evidence>
<feature type="transmembrane region" description="Helical" evidence="9">
    <location>
        <begin position="44"/>
        <end position="61"/>
    </location>
</feature>
<dbReference type="Proteomes" id="UP001055940">
    <property type="component" value="Chromosome"/>
</dbReference>
<evidence type="ECO:0000256" key="3">
    <source>
        <dbReference type="ARBA" id="ARBA00022448"/>
    </source>
</evidence>
<gene>
    <name evidence="10" type="ORF">NE857_08865</name>
</gene>
<name>A0ABY5DF99_9ACTN</name>
<dbReference type="EMBL" id="CP099837">
    <property type="protein sequence ID" value="USY21695.1"/>
    <property type="molecule type" value="Genomic_DNA"/>
</dbReference>
<evidence type="ECO:0000256" key="5">
    <source>
        <dbReference type="ARBA" id="ARBA00022692"/>
    </source>
</evidence>
<feature type="transmembrane region" description="Helical" evidence="9">
    <location>
        <begin position="19"/>
        <end position="38"/>
    </location>
</feature>
<evidence type="ECO:0000313" key="11">
    <source>
        <dbReference type="Proteomes" id="UP001055940"/>
    </source>
</evidence>
<organism evidence="10 11">
    <name type="scientific">Nocardiopsis exhalans</name>
    <dbReference type="NCBI Taxonomy" id="163604"/>
    <lineage>
        <taxon>Bacteria</taxon>
        <taxon>Bacillati</taxon>
        <taxon>Actinomycetota</taxon>
        <taxon>Actinomycetes</taxon>
        <taxon>Streptosporangiales</taxon>
        <taxon>Nocardiopsidaceae</taxon>
        <taxon>Nocardiopsis</taxon>
    </lineage>
</organism>
<dbReference type="PANTHER" id="PTHR34295:SF4">
    <property type="entry name" value="BIOTIN TRANSPORTER BIOY-RELATED"/>
    <property type="match status" value="1"/>
</dbReference>
<feature type="transmembrane region" description="Helical" evidence="9">
    <location>
        <begin position="127"/>
        <end position="151"/>
    </location>
</feature>
<evidence type="ECO:0000256" key="6">
    <source>
        <dbReference type="ARBA" id="ARBA00022989"/>
    </source>
</evidence>
<dbReference type="Pfam" id="PF02632">
    <property type="entry name" value="BioY"/>
    <property type="match status" value="1"/>
</dbReference>